<keyword evidence="6" id="KW-0472">Membrane</keyword>
<keyword evidence="1" id="KW-0808">Transferase</keyword>
<dbReference type="RefSeq" id="WP_206927931.1">
    <property type="nucleotide sequence ID" value="NZ_JAEKJW010000003.1"/>
</dbReference>
<dbReference type="PANTHER" id="PTHR32309:SF31">
    <property type="entry name" value="CAPSULAR EXOPOLYSACCHARIDE FAMILY"/>
    <property type="match status" value="1"/>
</dbReference>
<feature type="transmembrane region" description="Helical" evidence="6">
    <location>
        <begin position="26"/>
        <end position="45"/>
    </location>
</feature>
<feature type="transmembrane region" description="Helical" evidence="6">
    <location>
        <begin position="424"/>
        <end position="442"/>
    </location>
</feature>
<dbReference type="CDD" id="cd05387">
    <property type="entry name" value="BY-kinase"/>
    <property type="match status" value="1"/>
</dbReference>
<keyword evidence="2" id="KW-0547">Nucleotide-binding</keyword>
<keyword evidence="6" id="KW-0812">Transmembrane</keyword>
<evidence type="ECO:0000256" key="1">
    <source>
        <dbReference type="ARBA" id="ARBA00022679"/>
    </source>
</evidence>
<comment type="caution">
    <text evidence="8">The sequence shown here is derived from an EMBL/GenBank/DDBJ whole genome shotgun (WGS) entry which is preliminary data.</text>
</comment>
<organism evidence="8 9">
    <name type="scientific">Thalassospira povalilytica</name>
    <dbReference type="NCBI Taxonomy" id="732237"/>
    <lineage>
        <taxon>Bacteria</taxon>
        <taxon>Pseudomonadati</taxon>
        <taxon>Pseudomonadota</taxon>
        <taxon>Alphaproteobacteria</taxon>
        <taxon>Rhodospirillales</taxon>
        <taxon>Thalassospiraceae</taxon>
        <taxon>Thalassospira</taxon>
    </lineage>
</organism>
<keyword evidence="3" id="KW-0418">Kinase</keyword>
<dbReference type="EMBL" id="JAEKJW010000003">
    <property type="protein sequence ID" value="MBN8197846.1"/>
    <property type="molecule type" value="Genomic_DNA"/>
</dbReference>
<dbReference type="InterPro" id="IPR027417">
    <property type="entry name" value="P-loop_NTPase"/>
</dbReference>
<evidence type="ECO:0000313" key="8">
    <source>
        <dbReference type="EMBL" id="MBN8197846.1"/>
    </source>
</evidence>
<sequence>MTGPSFEQFDPSLRELVAILWRRRGVAILAFVIVLVALLGVIANWQPGYRATAEVGLIPVVTASGDRASDGAGPRAGELTAQQIETVIAEMRSEETLATALAVLRGAGIGFDPVGVENSLANDPAPRTGTSETGAINWLRARFGAERIGHSAVIEASFVATDATVSQVALQAIVESYVWQREDRQKHVIRSRLEDADNQLATARGDLFAREGDLLAWQQQAGMLDQEEGALMLERIYALDEQAEKIGQEVATLELAARRRAMANGLDDLLAIPDIAGHPMVAQLSQRYETERQEFDKLDQRYGPKHPVMQGRQKVLDDLYAQLVDAAMTVSGQMGDALASARERLRLITGQRDLWQSRLNDRHARTQGQGQLQRAVALARDNVDQLSRHVQTLHRELASFRGDLEILQSPTLPVSAEFPAKRDLMALAIMVALFAAVIAALLRHYFDQTIADDFEPQDVLGVPLYARIPARNMTDGRGLATDAGGDEAIGHLAVLMRIVDQNRKPPPTGSTAQIIAIGSAQTGEGKSHIAHALASRFAGLGHKTLLIDGDLHDPTGAENTNRVFADLVALLSGETDVTGFKDGAAKADGQTGQYWHLGARMAVPGSIATGLIERRLGPLVDQLRDQFDYIILDTPPILSVADGLVAMGLADVRLFVLRHGSSKKRDAKDALDRLATAGIVASGIVLNGGPARPAYGRADMRQTMGDRA</sequence>
<dbReference type="Gene3D" id="3.40.50.300">
    <property type="entry name" value="P-loop containing nucleotide triphosphate hydrolases"/>
    <property type="match status" value="1"/>
</dbReference>
<evidence type="ECO:0000256" key="3">
    <source>
        <dbReference type="ARBA" id="ARBA00022777"/>
    </source>
</evidence>
<keyword evidence="4" id="KW-0067">ATP-binding</keyword>
<keyword evidence="5" id="KW-0829">Tyrosine-protein kinase</keyword>
<evidence type="ECO:0000256" key="6">
    <source>
        <dbReference type="SAM" id="Phobius"/>
    </source>
</evidence>
<dbReference type="AlphaFoldDB" id="A0A8I1SKW7"/>
<dbReference type="SUPFAM" id="SSF52540">
    <property type="entry name" value="P-loop containing nucleoside triphosphate hydrolases"/>
    <property type="match status" value="1"/>
</dbReference>
<evidence type="ECO:0000256" key="4">
    <source>
        <dbReference type="ARBA" id="ARBA00022840"/>
    </source>
</evidence>
<accession>A0A8I1SKW7</accession>
<evidence type="ECO:0000256" key="5">
    <source>
        <dbReference type="ARBA" id="ARBA00023137"/>
    </source>
</evidence>
<proteinExistence type="predicted"/>
<dbReference type="InterPro" id="IPR025669">
    <property type="entry name" value="AAA_dom"/>
</dbReference>
<dbReference type="InterPro" id="IPR050445">
    <property type="entry name" value="Bact_polysacc_biosynth/exp"/>
</dbReference>
<feature type="domain" description="AAA" evidence="7">
    <location>
        <begin position="513"/>
        <end position="651"/>
    </location>
</feature>
<dbReference type="PANTHER" id="PTHR32309">
    <property type="entry name" value="TYROSINE-PROTEIN KINASE"/>
    <property type="match status" value="1"/>
</dbReference>
<gene>
    <name evidence="8" type="ORF">JF547_15365</name>
</gene>
<evidence type="ECO:0000256" key="2">
    <source>
        <dbReference type="ARBA" id="ARBA00022741"/>
    </source>
</evidence>
<dbReference type="Proteomes" id="UP000664405">
    <property type="component" value="Unassembled WGS sequence"/>
</dbReference>
<protein>
    <submittedName>
        <fullName evidence="8">AAA family ATPase</fullName>
    </submittedName>
</protein>
<dbReference type="Pfam" id="PF13614">
    <property type="entry name" value="AAA_31"/>
    <property type="match status" value="1"/>
</dbReference>
<name>A0A8I1SKW7_9PROT</name>
<evidence type="ECO:0000259" key="7">
    <source>
        <dbReference type="Pfam" id="PF13614"/>
    </source>
</evidence>
<evidence type="ECO:0000313" key="9">
    <source>
        <dbReference type="Proteomes" id="UP000664405"/>
    </source>
</evidence>
<keyword evidence="6" id="KW-1133">Transmembrane helix</keyword>
<dbReference type="InterPro" id="IPR005702">
    <property type="entry name" value="Wzc-like_C"/>
</dbReference>
<reference evidence="8" key="1">
    <citation type="submission" date="2020-12" db="EMBL/GenBank/DDBJ databases">
        <title>Oil enriched cultivation method for isolating marine PHA-producing bacteria.</title>
        <authorList>
            <person name="Zheng W."/>
            <person name="Yu S."/>
            <person name="Huang Y."/>
        </authorList>
    </citation>
    <scope>NUCLEOTIDE SEQUENCE</scope>
    <source>
        <strain evidence="8">SY-2-3</strain>
    </source>
</reference>